<keyword evidence="3" id="KW-1185">Reference proteome</keyword>
<dbReference type="Proteomes" id="UP001610432">
    <property type="component" value="Unassembled WGS sequence"/>
</dbReference>
<organism evidence="2 3">
    <name type="scientific">Aspergillus lucknowensis</name>
    <dbReference type="NCBI Taxonomy" id="176173"/>
    <lineage>
        <taxon>Eukaryota</taxon>
        <taxon>Fungi</taxon>
        <taxon>Dikarya</taxon>
        <taxon>Ascomycota</taxon>
        <taxon>Pezizomycotina</taxon>
        <taxon>Eurotiomycetes</taxon>
        <taxon>Eurotiomycetidae</taxon>
        <taxon>Eurotiales</taxon>
        <taxon>Aspergillaceae</taxon>
        <taxon>Aspergillus</taxon>
        <taxon>Aspergillus subgen. Nidulantes</taxon>
    </lineage>
</organism>
<accession>A0ABR4M4D2</accession>
<evidence type="ECO:0000313" key="2">
    <source>
        <dbReference type="EMBL" id="KAL2871456.1"/>
    </source>
</evidence>
<gene>
    <name evidence="2" type="ORF">BJX67DRAFT_377225</name>
</gene>
<reference evidence="2 3" key="1">
    <citation type="submission" date="2024-07" db="EMBL/GenBank/DDBJ databases">
        <title>Section-level genome sequencing and comparative genomics of Aspergillus sections Usti and Cavernicolus.</title>
        <authorList>
            <consortium name="Lawrence Berkeley National Laboratory"/>
            <person name="Nybo J.L."/>
            <person name="Vesth T.C."/>
            <person name="Theobald S."/>
            <person name="Frisvad J.C."/>
            <person name="Larsen T.O."/>
            <person name="Kjaerboelling I."/>
            <person name="Rothschild-Mancinelli K."/>
            <person name="Lyhne E.K."/>
            <person name="Kogle M.E."/>
            <person name="Barry K."/>
            <person name="Clum A."/>
            <person name="Na H."/>
            <person name="Ledsgaard L."/>
            <person name="Lin J."/>
            <person name="Lipzen A."/>
            <person name="Kuo A."/>
            <person name="Riley R."/>
            <person name="Mondo S."/>
            <person name="Labutti K."/>
            <person name="Haridas S."/>
            <person name="Pangalinan J."/>
            <person name="Salamov A.A."/>
            <person name="Simmons B.A."/>
            <person name="Magnuson J.K."/>
            <person name="Chen J."/>
            <person name="Drula E."/>
            <person name="Henrissat B."/>
            <person name="Wiebenga A."/>
            <person name="Lubbers R.J."/>
            <person name="Gomes A.C."/>
            <person name="Macurrencykelacurrency M.R."/>
            <person name="Stajich J."/>
            <person name="Grigoriev I.V."/>
            <person name="Mortensen U.H."/>
            <person name="De Vries R.P."/>
            <person name="Baker S.E."/>
            <person name="Andersen M.R."/>
        </authorList>
    </citation>
    <scope>NUCLEOTIDE SEQUENCE [LARGE SCALE GENOMIC DNA]</scope>
    <source>
        <strain evidence="2 3">CBS 449.75</strain>
    </source>
</reference>
<comment type="caution">
    <text evidence="2">The sequence shown here is derived from an EMBL/GenBank/DDBJ whole genome shotgun (WGS) entry which is preliminary data.</text>
</comment>
<dbReference type="GeneID" id="98147125"/>
<dbReference type="RefSeq" id="XP_070890435.1">
    <property type="nucleotide sequence ID" value="XM_071032053.1"/>
</dbReference>
<proteinExistence type="predicted"/>
<sequence>MSTESTEPAFGAKHAVNMARILDEANVGNVLWGWLAVSLIQNDRHFPEIEFVIPDKQIQLATDALVAAELPLCTDAQCSELRSDRLKWNARPRDPQQPLFVDLAQDQAQGVSDWSKDNLAAILAHNRRHPVGAAHFHLDTHVLHLLRQSEILFWMPEIPPGPPAADDLDLMLSTDPSLPAKMAVWPPPPREKEAWEEAQGPPSLSPAAQRYCDSWLGKAATTTEPDSGLSAGGEPEGLSIEMPANLPSTSSSEAPSHPLVMYTDMLVNPGGANNGTGPSGPWSELYPVKILNPDSYTESIIWLLCRDMERDESLLDRWSDVRSALHDNAMFKKRLRPRFRYAWDTLNMRYNKHCFCGLAYLRKELIDSGELPQDLPFVSICGYDSEAEDDGTGVKQLYKILEVLQVWDLLVRPCHSFTCKQHGVDIENTI</sequence>
<dbReference type="EMBL" id="JBFXLQ010000003">
    <property type="protein sequence ID" value="KAL2871456.1"/>
    <property type="molecule type" value="Genomic_DNA"/>
</dbReference>
<evidence type="ECO:0000313" key="3">
    <source>
        <dbReference type="Proteomes" id="UP001610432"/>
    </source>
</evidence>
<feature type="region of interest" description="Disordered" evidence="1">
    <location>
        <begin position="221"/>
        <end position="254"/>
    </location>
</feature>
<name>A0ABR4M4D2_9EURO</name>
<protein>
    <submittedName>
        <fullName evidence="2">Uncharacterized protein</fullName>
    </submittedName>
</protein>
<evidence type="ECO:0000256" key="1">
    <source>
        <dbReference type="SAM" id="MobiDB-lite"/>
    </source>
</evidence>